<accession>A0A1S6IS70</accession>
<gene>
    <name evidence="1" type="ORF">BW727_102065</name>
</gene>
<dbReference type="PANTHER" id="PTHR36441">
    <property type="entry name" value="HYPOTHETICAL CYTOSOLIC PROTEIN"/>
    <property type="match status" value="1"/>
</dbReference>
<dbReference type="AlphaFoldDB" id="A0A1S6IS70"/>
<dbReference type="PANTHER" id="PTHR36441:SF1">
    <property type="entry name" value="DUF503 DOMAIN-CONTAINING PROTEIN"/>
    <property type="match status" value="1"/>
</dbReference>
<dbReference type="Gene3D" id="3.30.70.1120">
    <property type="entry name" value="TT1725-like"/>
    <property type="match status" value="1"/>
</dbReference>
<dbReference type="OrthoDB" id="9809023at2"/>
<dbReference type="InterPro" id="IPR007546">
    <property type="entry name" value="DUF503"/>
</dbReference>
<evidence type="ECO:0000313" key="2">
    <source>
        <dbReference type="Proteomes" id="UP000188993"/>
    </source>
</evidence>
<dbReference type="RefSeq" id="WP_062468291.1">
    <property type="nucleotide sequence ID" value="NZ_BBYN01000006.1"/>
</dbReference>
<dbReference type="SUPFAM" id="SSF103007">
    <property type="entry name" value="Hypothetical protein TT1725"/>
    <property type="match status" value="1"/>
</dbReference>
<reference evidence="1 2" key="1">
    <citation type="journal article" date="2014" name="Int. J. Syst. Evol. Microbiol.">
        <title>Jeotgalibaca dankookensis gen. nov., sp. nov., a member of the family Carnobacteriaceae, isolated from seujeot (Korean traditional food).</title>
        <authorList>
            <person name="Lee D.G."/>
            <person name="Trujillo M.E."/>
            <person name="Kang H."/>
            <person name="Ahn T.Y."/>
        </authorList>
    </citation>
    <scope>NUCLEOTIDE SEQUENCE [LARGE SCALE GENOMIC DNA]</scope>
    <source>
        <strain evidence="1 2">EX-07</strain>
    </source>
</reference>
<evidence type="ECO:0000313" key="1">
    <source>
        <dbReference type="EMBL" id="AQS54379.1"/>
    </source>
</evidence>
<protein>
    <recommendedName>
        <fullName evidence="3">DUF503 domain-containing protein</fullName>
    </recommendedName>
</protein>
<proteinExistence type="predicted"/>
<dbReference type="STRING" id="708126.BW727_102065"/>
<keyword evidence="2" id="KW-1185">Reference proteome</keyword>
<sequence length="91" mass="10545">MAFINVEVTFRIFDSYSLKDKRRTVQSIIQRMKRRHSISLAEIGQQDMLNLGQIGIALVNESPVIANKILERVLNDIEEEYEIEIVEVNLV</sequence>
<dbReference type="Pfam" id="PF04456">
    <property type="entry name" value="DUF503"/>
    <property type="match status" value="1"/>
</dbReference>
<dbReference type="InterPro" id="IPR036746">
    <property type="entry name" value="TT1725-like_sf"/>
</dbReference>
<dbReference type="Proteomes" id="UP000188993">
    <property type="component" value="Chromosome"/>
</dbReference>
<organism evidence="1 2">
    <name type="scientific">Jeotgalibaca dankookensis</name>
    <dbReference type="NCBI Taxonomy" id="708126"/>
    <lineage>
        <taxon>Bacteria</taxon>
        <taxon>Bacillati</taxon>
        <taxon>Bacillota</taxon>
        <taxon>Bacilli</taxon>
        <taxon>Lactobacillales</taxon>
        <taxon>Carnobacteriaceae</taxon>
        <taxon>Jeotgalibaca</taxon>
    </lineage>
</organism>
<dbReference type="KEGG" id="jda:BW727_102065"/>
<evidence type="ECO:0008006" key="3">
    <source>
        <dbReference type="Google" id="ProtNLM"/>
    </source>
</evidence>
<name>A0A1S6IS70_9LACT</name>
<dbReference type="EMBL" id="CP019728">
    <property type="protein sequence ID" value="AQS54379.1"/>
    <property type="molecule type" value="Genomic_DNA"/>
</dbReference>